<evidence type="ECO:0000256" key="3">
    <source>
        <dbReference type="ARBA" id="ARBA00023163"/>
    </source>
</evidence>
<dbReference type="Proteomes" id="UP000270112">
    <property type="component" value="Unassembled WGS sequence"/>
</dbReference>
<keyword evidence="8" id="KW-1185">Reference proteome</keyword>
<protein>
    <submittedName>
        <fullName evidence="7">LuxR family transcriptional regulator</fullName>
    </submittedName>
</protein>
<dbReference type="GO" id="GO:0006355">
    <property type="term" value="P:regulation of DNA-templated transcription"/>
    <property type="evidence" value="ECO:0007669"/>
    <property type="project" value="InterPro"/>
</dbReference>
<feature type="transmembrane region" description="Helical" evidence="4">
    <location>
        <begin position="52"/>
        <end position="76"/>
    </location>
</feature>
<evidence type="ECO:0000256" key="2">
    <source>
        <dbReference type="ARBA" id="ARBA00023125"/>
    </source>
</evidence>
<feature type="transmembrane region" description="Helical" evidence="4">
    <location>
        <begin position="122"/>
        <end position="143"/>
    </location>
</feature>
<dbReference type="PRINTS" id="PR00038">
    <property type="entry name" value="HTHLUXR"/>
</dbReference>
<feature type="transmembrane region" description="Helical" evidence="4">
    <location>
        <begin position="317"/>
        <end position="338"/>
    </location>
</feature>
<feature type="transmembrane region" description="Helical" evidence="4">
    <location>
        <begin position="292"/>
        <end position="311"/>
    </location>
</feature>
<dbReference type="SMART" id="SM00421">
    <property type="entry name" value="HTH_LUXR"/>
    <property type="match status" value="1"/>
</dbReference>
<evidence type="ECO:0000313" key="9">
    <source>
        <dbReference type="Proteomes" id="UP000270112"/>
    </source>
</evidence>
<accession>A0A3N0IYV6</accession>
<feature type="transmembrane region" description="Helical" evidence="4">
    <location>
        <begin position="88"/>
        <end position="110"/>
    </location>
</feature>
<dbReference type="EMBL" id="PPTT01000029">
    <property type="protein sequence ID" value="RDB66719.1"/>
    <property type="molecule type" value="Genomic_DNA"/>
</dbReference>
<feature type="transmembrane region" description="Helical" evidence="4">
    <location>
        <begin position="383"/>
        <end position="401"/>
    </location>
</feature>
<keyword evidence="4" id="KW-1133">Transmembrane helix</keyword>
<dbReference type="InterPro" id="IPR000792">
    <property type="entry name" value="Tscrpt_reg_LuxR_C"/>
</dbReference>
<reference evidence="7" key="3">
    <citation type="journal article" date="2019" name="Microbiol. Resour. Announc.">
        <title>Draft Genome Sequences of Type Strains of Gordonibacter faecihominis, Paraeggerthella hongkongensis, Parvibacter caecicola,Slackia equolifaciens, Slackia faecicanis, and Slackia isoflavoniconvertens.</title>
        <authorList>
            <person name="Danylec N."/>
            <person name="Stoll D.A."/>
            <person name="Dotsch A."/>
            <person name="Huch M."/>
        </authorList>
    </citation>
    <scope>NUCLEOTIDE SEQUENCE</scope>
    <source>
        <strain evidence="7">DSM 16107</strain>
    </source>
</reference>
<dbReference type="SUPFAM" id="SSF46894">
    <property type="entry name" value="C-terminal effector domain of the bipartite response regulators"/>
    <property type="match status" value="1"/>
</dbReference>
<feature type="transmembrane region" description="Helical" evidence="4">
    <location>
        <begin position="350"/>
        <end position="377"/>
    </location>
</feature>
<feature type="transmembrane region" description="Helical" evidence="4">
    <location>
        <begin position="263"/>
        <end position="280"/>
    </location>
</feature>
<dbReference type="OrthoDB" id="3177590at2"/>
<evidence type="ECO:0000259" key="5">
    <source>
        <dbReference type="PROSITE" id="PS50043"/>
    </source>
</evidence>
<dbReference type="PROSITE" id="PS50043">
    <property type="entry name" value="HTH_LUXR_2"/>
    <property type="match status" value="1"/>
</dbReference>
<dbReference type="EMBL" id="QICC01000018">
    <property type="protein sequence ID" value="RNM42169.1"/>
    <property type="molecule type" value="Genomic_DNA"/>
</dbReference>
<dbReference type="PANTHER" id="PTHR44688">
    <property type="entry name" value="DNA-BINDING TRANSCRIPTIONAL ACTIVATOR DEVR_DOSR"/>
    <property type="match status" value="1"/>
</dbReference>
<dbReference type="Pfam" id="PF00196">
    <property type="entry name" value="GerE"/>
    <property type="match status" value="1"/>
</dbReference>
<name>A0A3N0IYV6_9ACTN</name>
<evidence type="ECO:0000313" key="7">
    <source>
        <dbReference type="EMBL" id="RNM42169.1"/>
    </source>
</evidence>
<dbReference type="PANTHER" id="PTHR44688:SF16">
    <property type="entry name" value="DNA-BINDING TRANSCRIPTIONAL ACTIVATOR DEVR_DOSR"/>
    <property type="match status" value="1"/>
</dbReference>
<evidence type="ECO:0000313" key="8">
    <source>
        <dbReference type="Proteomes" id="UP000253817"/>
    </source>
</evidence>
<evidence type="ECO:0000256" key="1">
    <source>
        <dbReference type="ARBA" id="ARBA00023015"/>
    </source>
</evidence>
<organism evidence="7 9">
    <name type="scientific">Eggerthella sinensis</name>
    <dbReference type="NCBI Taxonomy" id="242230"/>
    <lineage>
        <taxon>Bacteria</taxon>
        <taxon>Bacillati</taxon>
        <taxon>Actinomycetota</taxon>
        <taxon>Coriobacteriia</taxon>
        <taxon>Eggerthellales</taxon>
        <taxon>Eggerthellaceae</taxon>
        <taxon>Eggerthella</taxon>
    </lineage>
</organism>
<feature type="transmembrane region" description="Helical" evidence="4">
    <location>
        <begin position="21"/>
        <end position="40"/>
    </location>
</feature>
<reference evidence="6 8" key="1">
    <citation type="journal article" date="2018" name="Elife">
        <title>Discovery and characterization of a prevalent human gut bacterial enzyme sufficient for the inactivation of a family of plant toxins.</title>
        <authorList>
            <person name="Koppel N."/>
            <person name="Bisanz J.E."/>
            <person name="Pandelia M.E."/>
            <person name="Turnbaugh P.J."/>
            <person name="Balskus E.P."/>
        </authorList>
    </citation>
    <scope>NUCLEOTIDE SEQUENCE [LARGE SCALE GENOMIC DNA]</scope>
    <source>
        <strain evidence="6 8">DSM 16107</strain>
    </source>
</reference>
<keyword evidence="4" id="KW-0472">Membrane</keyword>
<dbReference type="Gene3D" id="1.10.10.10">
    <property type="entry name" value="Winged helix-like DNA-binding domain superfamily/Winged helix DNA-binding domain"/>
    <property type="match status" value="1"/>
</dbReference>
<comment type="caution">
    <text evidence="7">The sequence shown here is derived from an EMBL/GenBank/DDBJ whole genome shotgun (WGS) entry which is preliminary data.</text>
</comment>
<proteinExistence type="predicted"/>
<evidence type="ECO:0000256" key="4">
    <source>
        <dbReference type="SAM" id="Phobius"/>
    </source>
</evidence>
<dbReference type="AlphaFoldDB" id="A0A3N0IYV6"/>
<feature type="transmembrane region" description="Helical" evidence="4">
    <location>
        <begin position="174"/>
        <end position="195"/>
    </location>
</feature>
<dbReference type="GO" id="GO:0003677">
    <property type="term" value="F:DNA binding"/>
    <property type="evidence" value="ECO:0007669"/>
    <property type="project" value="UniProtKB-KW"/>
</dbReference>
<feature type="domain" description="HTH luxR-type" evidence="5">
    <location>
        <begin position="430"/>
        <end position="495"/>
    </location>
</feature>
<dbReference type="Proteomes" id="UP000253817">
    <property type="component" value="Unassembled WGS sequence"/>
</dbReference>
<dbReference type="InterPro" id="IPR016032">
    <property type="entry name" value="Sig_transdc_resp-reg_C-effctor"/>
</dbReference>
<keyword evidence="4" id="KW-0812">Transmembrane</keyword>
<dbReference type="InterPro" id="IPR036388">
    <property type="entry name" value="WH-like_DNA-bd_sf"/>
</dbReference>
<keyword evidence="2" id="KW-0238">DNA-binding</keyword>
<dbReference type="RefSeq" id="WP_114547343.1">
    <property type="nucleotide sequence ID" value="NZ_CATYLB010000001.1"/>
</dbReference>
<feature type="transmembrane region" description="Helical" evidence="4">
    <location>
        <begin position="150"/>
        <end position="168"/>
    </location>
</feature>
<keyword evidence="1" id="KW-0805">Transcription regulation</keyword>
<feature type="transmembrane region" description="Helical" evidence="4">
    <location>
        <begin position="224"/>
        <end position="243"/>
    </location>
</feature>
<keyword evidence="3" id="KW-0804">Transcription</keyword>
<sequence>MESAQQDVSQRSHPATVSFKPALLGAGVLFSVFLNILRFFPEDESALAFSLHPFAVFTGWGLLGCGIVLVALALAAKRAGRALPDPTGTVPLLAGACLTAIGLQFVLPLYGRLALPYVEPTLFGLSLGVGLAMLTTAWGSVFARLEPENLLFNSALSIMLAAVLHFIAEPLSPSPLGLALIACSLIGSVALLFVARTFDKPAAQQAAEGESSDDADHRARLRKALVILWMPLVGACITCFIFGLTWDPIISNEHTRLPDPLGAWKSLIGPSLLAIIVAVIALRKPDSSPLRLLNQAVYPIAVALLLALPVISTDSNVAAGVIDVLTQASFAVIALAIWCSMASAARSVPLAAMLVFPACLVLLALAFVIGLCGIAIIGTDGRTICLIMLTVYLALIAISFAQGSRSREGRRTEPRVADDSRTYIHRRCDTLAAERGLSPREREVLYYLGRGYNHGYVAEKLYISENTVRTHVRHIYGKLSVGSREELLALIDAIEEKEEKAVSAS</sequence>
<evidence type="ECO:0000313" key="6">
    <source>
        <dbReference type="EMBL" id="RDB66719.1"/>
    </source>
</evidence>
<gene>
    <name evidence="6" type="ORF">C1876_14000</name>
    <name evidence="7" type="ORF">DMP09_06305</name>
</gene>
<dbReference type="CDD" id="cd06170">
    <property type="entry name" value="LuxR_C_like"/>
    <property type="match status" value="1"/>
</dbReference>
<reference evidence="9" key="2">
    <citation type="submission" date="2018-05" db="EMBL/GenBank/DDBJ databases">
        <title>Genome Sequencing of selected type strains of the family Eggerthellaceae.</title>
        <authorList>
            <person name="Danylec N."/>
            <person name="Stoll D.A."/>
            <person name="Doetsch A."/>
            <person name="Huch M."/>
        </authorList>
    </citation>
    <scope>NUCLEOTIDE SEQUENCE [LARGE SCALE GENOMIC DNA]</scope>
    <source>
        <strain evidence="9">DSM 16107</strain>
    </source>
</reference>